<evidence type="ECO:0000313" key="3">
    <source>
        <dbReference type="Ensembl" id="ENSOSIP00000017420.1"/>
    </source>
</evidence>
<dbReference type="SUPFAM" id="SSF54001">
    <property type="entry name" value="Cysteine proteinases"/>
    <property type="match status" value="1"/>
</dbReference>
<dbReference type="GeneTree" id="ENSGT01030000236766"/>
<dbReference type="Proteomes" id="UP000694383">
    <property type="component" value="Unplaced"/>
</dbReference>
<dbReference type="Ensembl" id="ENSOSIT00000018404.1">
    <property type="protein sequence ID" value="ENSOSIP00000017420.1"/>
    <property type="gene ID" value="ENSOSIG00000009527.1"/>
</dbReference>
<dbReference type="Pfam" id="PF00443">
    <property type="entry name" value="UCH"/>
    <property type="match status" value="1"/>
</dbReference>
<keyword evidence="1" id="KW-1133">Transmembrane helix</keyword>
<organism evidence="3 4">
    <name type="scientific">Oryzias sinensis</name>
    <name type="common">Chinese medaka</name>
    <dbReference type="NCBI Taxonomy" id="183150"/>
    <lineage>
        <taxon>Eukaryota</taxon>
        <taxon>Metazoa</taxon>
        <taxon>Chordata</taxon>
        <taxon>Craniata</taxon>
        <taxon>Vertebrata</taxon>
        <taxon>Euteleostomi</taxon>
        <taxon>Actinopterygii</taxon>
        <taxon>Neopterygii</taxon>
        <taxon>Teleostei</taxon>
        <taxon>Neoteleostei</taxon>
        <taxon>Acanthomorphata</taxon>
        <taxon>Ovalentaria</taxon>
        <taxon>Atherinomorphae</taxon>
        <taxon>Beloniformes</taxon>
        <taxon>Adrianichthyidae</taxon>
        <taxon>Oryziinae</taxon>
        <taxon>Oryzias</taxon>
    </lineage>
</organism>
<protein>
    <recommendedName>
        <fullName evidence="2">USP domain-containing protein</fullName>
    </recommendedName>
</protein>
<dbReference type="InterPro" id="IPR018200">
    <property type="entry name" value="USP_CS"/>
</dbReference>
<dbReference type="PROSITE" id="PS50235">
    <property type="entry name" value="USP_3"/>
    <property type="match status" value="1"/>
</dbReference>
<evidence type="ECO:0000256" key="1">
    <source>
        <dbReference type="SAM" id="Phobius"/>
    </source>
</evidence>
<feature type="domain" description="USP" evidence="2">
    <location>
        <begin position="47"/>
        <end position="96"/>
    </location>
</feature>
<reference evidence="3" key="2">
    <citation type="submission" date="2025-09" db="UniProtKB">
        <authorList>
            <consortium name="Ensembl"/>
        </authorList>
    </citation>
    <scope>IDENTIFICATION</scope>
</reference>
<proteinExistence type="predicted"/>
<dbReference type="AlphaFoldDB" id="A0A8C8DN76"/>
<accession>A0A8C8DN76</accession>
<dbReference type="InterPro" id="IPR038765">
    <property type="entry name" value="Papain-like_cys_pep_sf"/>
</dbReference>
<dbReference type="InterPro" id="IPR001394">
    <property type="entry name" value="Peptidase_C19_UCH"/>
</dbReference>
<dbReference type="Gene3D" id="3.90.70.10">
    <property type="entry name" value="Cysteine proteinases"/>
    <property type="match status" value="1"/>
</dbReference>
<keyword evidence="1" id="KW-0472">Membrane</keyword>
<evidence type="ECO:0000259" key="2">
    <source>
        <dbReference type="PROSITE" id="PS50235"/>
    </source>
</evidence>
<dbReference type="GO" id="GO:0004843">
    <property type="term" value="F:cysteine-type deubiquitinase activity"/>
    <property type="evidence" value="ECO:0007669"/>
    <property type="project" value="InterPro"/>
</dbReference>
<evidence type="ECO:0000313" key="4">
    <source>
        <dbReference type="Proteomes" id="UP000694383"/>
    </source>
</evidence>
<sequence length="96" mass="11517">MRQRLFYGTIVLIFYYCFKICCFVMGRRKNRKKQILDKPDSIDNRYYGLRNQGATCYLNSVLQVLFMTKDFRKAPDMIDHHLTFLFENLQKTSANT</sequence>
<dbReference type="InterPro" id="IPR028889">
    <property type="entry name" value="USP"/>
</dbReference>
<dbReference type="GO" id="GO:0016579">
    <property type="term" value="P:protein deubiquitination"/>
    <property type="evidence" value="ECO:0007669"/>
    <property type="project" value="InterPro"/>
</dbReference>
<name>A0A8C8DN76_9TELE</name>
<feature type="transmembrane region" description="Helical" evidence="1">
    <location>
        <begin position="6"/>
        <end position="26"/>
    </location>
</feature>
<dbReference type="PROSITE" id="PS00972">
    <property type="entry name" value="USP_1"/>
    <property type="match status" value="1"/>
</dbReference>
<keyword evidence="1" id="KW-0812">Transmembrane</keyword>
<keyword evidence="4" id="KW-1185">Reference proteome</keyword>
<reference evidence="3" key="1">
    <citation type="submission" date="2025-08" db="UniProtKB">
        <authorList>
            <consortium name="Ensembl"/>
        </authorList>
    </citation>
    <scope>IDENTIFICATION</scope>
</reference>